<keyword evidence="2 4" id="KW-0238">DNA-binding</keyword>
<evidence type="ECO:0000256" key="3">
    <source>
        <dbReference type="ARBA" id="ARBA00023163"/>
    </source>
</evidence>
<dbReference type="InterPro" id="IPR054156">
    <property type="entry name" value="YxaF_TetR_C"/>
</dbReference>
<dbReference type="SUPFAM" id="SSF48498">
    <property type="entry name" value="Tetracyclin repressor-like, C-terminal domain"/>
    <property type="match status" value="1"/>
</dbReference>
<evidence type="ECO:0000313" key="7">
    <source>
        <dbReference type="Proteomes" id="UP000076038"/>
    </source>
</evidence>
<dbReference type="AlphaFoldDB" id="A0A143QL05"/>
<name>A0A143QL05_RHOFA</name>
<reference evidence="6 7" key="1">
    <citation type="journal article" date="2016" name="Genome Announc.">
        <title>Complete Genome and Plasmid Sequences for Rhodococcus fascians D188 and Draft Sequences for Rhodococcus Isolates PBTS 1 and PBTS 2.</title>
        <authorList>
            <person name="Stamler R.A."/>
            <person name="Vereecke D."/>
            <person name="Zhang Y."/>
            <person name="Schilkey F."/>
            <person name="Devitt N."/>
            <person name="Randall J.J."/>
        </authorList>
    </citation>
    <scope>NUCLEOTIDE SEQUENCE [LARGE SCALE GENOMIC DNA]</scope>
    <source>
        <strain evidence="6 7">PBTS2</strain>
    </source>
</reference>
<reference evidence="7" key="2">
    <citation type="submission" date="2016-04" db="EMBL/GenBank/DDBJ databases">
        <title>Complete Genome and Plasmid Sequences for Rhodococcus fascians D188 and Draft Sequences for Rhodococcus spp. Isolates PBTS 1 and PBTS 2.</title>
        <authorList>
            <person name="Stamer R."/>
            <person name="Vereecke D."/>
            <person name="Zhang Y."/>
            <person name="Schilkey F."/>
            <person name="Devitt N."/>
            <person name="Randall J."/>
        </authorList>
    </citation>
    <scope>NUCLEOTIDE SEQUENCE [LARGE SCALE GENOMIC DNA]</scope>
    <source>
        <strain evidence="7">PBTS2</strain>
    </source>
</reference>
<protein>
    <submittedName>
        <fullName evidence="6">Putative HTH-type transcriptional regulator YxaF</fullName>
    </submittedName>
</protein>
<gene>
    <name evidence="6" type="primary">yxaF</name>
    <name evidence="6" type="ORF">A3Q41_01763</name>
</gene>
<dbReference type="Pfam" id="PF00440">
    <property type="entry name" value="TetR_N"/>
    <property type="match status" value="1"/>
</dbReference>
<dbReference type="PANTHER" id="PTHR47506">
    <property type="entry name" value="TRANSCRIPTIONAL REGULATORY PROTEIN"/>
    <property type="match status" value="1"/>
</dbReference>
<proteinExistence type="predicted"/>
<evidence type="ECO:0000256" key="1">
    <source>
        <dbReference type="ARBA" id="ARBA00023015"/>
    </source>
</evidence>
<dbReference type="Gene3D" id="1.10.357.10">
    <property type="entry name" value="Tetracycline Repressor, domain 2"/>
    <property type="match status" value="1"/>
</dbReference>
<dbReference type="InterPro" id="IPR036271">
    <property type="entry name" value="Tet_transcr_reg_TetR-rel_C_sf"/>
</dbReference>
<feature type="domain" description="HTH tetR-type" evidence="5">
    <location>
        <begin position="1"/>
        <end position="61"/>
    </location>
</feature>
<dbReference type="PANTHER" id="PTHR47506:SF3">
    <property type="entry name" value="HTH-TYPE TRANSCRIPTIONAL REGULATOR LMRA"/>
    <property type="match status" value="1"/>
</dbReference>
<dbReference type="RefSeq" id="WP_176456799.1">
    <property type="nucleotide sequence ID" value="NZ_CP015220.1"/>
</dbReference>
<dbReference type="Pfam" id="PF21993">
    <property type="entry name" value="TetR_C_13_2"/>
    <property type="match status" value="1"/>
</dbReference>
<accession>A0A143QL05</accession>
<dbReference type="PATRIC" id="fig|1653479.3.peg.1784"/>
<dbReference type="InterPro" id="IPR009057">
    <property type="entry name" value="Homeodomain-like_sf"/>
</dbReference>
<feature type="DNA-binding region" description="H-T-H motif" evidence="4">
    <location>
        <begin position="24"/>
        <end position="43"/>
    </location>
</feature>
<evidence type="ECO:0000256" key="2">
    <source>
        <dbReference type="ARBA" id="ARBA00023125"/>
    </source>
</evidence>
<evidence type="ECO:0000313" key="6">
    <source>
        <dbReference type="EMBL" id="AMY23067.1"/>
    </source>
</evidence>
<organism evidence="6 7">
    <name type="scientific">Rhodococcoides fascians</name>
    <name type="common">Rhodococcus fascians</name>
    <dbReference type="NCBI Taxonomy" id="1828"/>
    <lineage>
        <taxon>Bacteria</taxon>
        <taxon>Bacillati</taxon>
        <taxon>Actinomycetota</taxon>
        <taxon>Actinomycetes</taxon>
        <taxon>Mycobacteriales</taxon>
        <taxon>Nocardiaceae</taxon>
        <taxon>Rhodococcoides</taxon>
    </lineage>
</organism>
<dbReference type="SUPFAM" id="SSF46689">
    <property type="entry name" value="Homeodomain-like"/>
    <property type="match status" value="1"/>
</dbReference>
<dbReference type="EMBL" id="CP015220">
    <property type="protein sequence ID" value="AMY23067.1"/>
    <property type="molecule type" value="Genomic_DNA"/>
</dbReference>
<dbReference type="KEGG" id="rhs:A3Q41_01763"/>
<evidence type="ECO:0000259" key="5">
    <source>
        <dbReference type="PROSITE" id="PS50977"/>
    </source>
</evidence>
<keyword evidence="1" id="KW-0805">Transcription regulation</keyword>
<evidence type="ECO:0000256" key="4">
    <source>
        <dbReference type="PROSITE-ProRule" id="PRU00335"/>
    </source>
</evidence>
<dbReference type="InterPro" id="IPR001647">
    <property type="entry name" value="HTH_TetR"/>
</dbReference>
<keyword evidence="3" id="KW-0804">Transcription</keyword>
<keyword evidence="7" id="KW-1185">Reference proteome</keyword>
<sequence length="187" mass="20585">MSDRHDVVPILAGVFRDHGFDGSSLAVISRCTGLGKGSLYHYFPRGKQEMAEAVLDDVELWFHHNVFEPLRHGDDAASTTHDMFEQTARYFRSNRLVCLFGAFTLGLERATFSSRVATHFTQWIEALTPVLQRLGHGDSAAELAEEIVAGIQGALVLARAFDDATRFDRVLARLEASAARVSAGVHA</sequence>
<dbReference type="PROSITE" id="PS50977">
    <property type="entry name" value="HTH_TETR_2"/>
    <property type="match status" value="1"/>
</dbReference>
<dbReference type="Proteomes" id="UP000076038">
    <property type="component" value="Chromosome"/>
</dbReference>
<dbReference type="GO" id="GO:0003677">
    <property type="term" value="F:DNA binding"/>
    <property type="evidence" value="ECO:0007669"/>
    <property type="project" value="UniProtKB-UniRule"/>
</dbReference>